<protein>
    <submittedName>
        <fullName evidence="2">Uncharacterized protein</fullName>
    </submittedName>
</protein>
<evidence type="ECO:0000256" key="1">
    <source>
        <dbReference type="SAM" id="Coils"/>
    </source>
</evidence>
<organism evidence="2">
    <name type="scientific">Harvfovirus sp</name>
    <dbReference type="NCBI Taxonomy" id="2487768"/>
    <lineage>
        <taxon>Viruses</taxon>
        <taxon>Varidnaviria</taxon>
        <taxon>Bamfordvirae</taxon>
        <taxon>Nucleocytoviricota</taxon>
        <taxon>Megaviricetes</taxon>
        <taxon>Imitervirales</taxon>
        <taxon>Mimiviridae</taxon>
        <taxon>Klosneuvirinae</taxon>
    </lineage>
</organism>
<gene>
    <name evidence="2" type="ORF">Harvfovirus69_1</name>
</gene>
<reference evidence="2" key="1">
    <citation type="submission" date="2018-10" db="EMBL/GenBank/DDBJ databases">
        <title>Hidden diversity of soil giant viruses.</title>
        <authorList>
            <person name="Schulz F."/>
            <person name="Alteio L."/>
            <person name="Goudeau D."/>
            <person name="Ryan E.M."/>
            <person name="Malmstrom R.R."/>
            <person name="Blanchard J."/>
            <person name="Woyke T."/>
        </authorList>
    </citation>
    <scope>NUCLEOTIDE SEQUENCE</scope>
    <source>
        <strain evidence="2">HAV1</strain>
    </source>
</reference>
<proteinExistence type="predicted"/>
<keyword evidence="1" id="KW-0175">Coiled coil</keyword>
<accession>A0A3G5A913</accession>
<sequence length="176" mass="19805">MSQQQYLSGIANDIELFVSKYNSLVMMKAELEKKDNDLLLINQGLEKINSLLRSSGAGKKHIGGAITRHELLVVLDMTLPVLVKKVAMYKELKNEIIQLEKNVESRSENIKRLIFENDKLEHLLTGNRDEYFVQRAAIIDKYKIPSAYYKTRAATAAAETGAAPEIERIQKQAAAA</sequence>
<feature type="non-terminal residue" evidence="2">
    <location>
        <position position="176"/>
    </location>
</feature>
<evidence type="ECO:0000313" key="2">
    <source>
        <dbReference type="EMBL" id="AYV81849.1"/>
    </source>
</evidence>
<name>A0A3G5A913_9VIRU</name>
<feature type="coiled-coil region" evidence="1">
    <location>
        <begin position="82"/>
        <end position="109"/>
    </location>
</feature>
<dbReference type="EMBL" id="MK072311">
    <property type="protein sequence ID" value="AYV81849.1"/>
    <property type="molecule type" value="Genomic_DNA"/>
</dbReference>